<evidence type="ECO:0000313" key="2">
    <source>
        <dbReference type="Proteomes" id="UP000587760"/>
    </source>
</evidence>
<evidence type="ECO:0000313" key="1">
    <source>
        <dbReference type="EMBL" id="MBB6480911.1"/>
    </source>
</evidence>
<reference evidence="1 2" key="1">
    <citation type="submission" date="2020-08" db="EMBL/GenBank/DDBJ databases">
        <title>Genomic Encyclopedia of Type Strains, Phase IV (KMG-IV): sequencing the most valuable type-strain genomes for metagenomic binning, comparative biology and taxonomic classification.</title>
        <authorList>
            <person name="Goeker M."/>
        </authorList>
    </citation>
    <scope>NUCLEOTIDE SEQUENCE [LARGE SCALE GENOMIC DNA]</scope>
    <source>
        <strain evidence="1 2">DSM 2461</strain>
    </source>
</reference>
<keyword evidence="2" id="KW-1185">Reference proteome</keyword>
<gene>
    <name evidence="1" type="ORF">HNR50_002584</name>
</gene>
<dbReference type="Proteomes" id="UP000587760">
    <property type="component" value="Unassembled WGS sequence"/>
</dbReference>
<organism evidence="1 2">
    <name type="scientific">Spirochaeta isovalerica</name>
    <dbReference type="NCBI Taxonomy" id="150"/>
    <lineage>
        <taxon>Bacteria</taxon>
        <taxon>Pseudomonadati</taxon>
        <taxon>Spirochaetota</taxon>
        <taxon>Spirochaetia</taxon>
        <taxon>Spirochaetales</taxon>
        <taxon>Spirochaetaceae</taxon>
        <taxon>Spirochaeta</taxon>
    </lineage>
</organism>
<accession>A0A841RC10</accession>
<dbReference type="RefSeq" id="WP_184747155.1">
    <property type="nucleotide sequence ID" value="NZ_JACHGJ010000004.1"/>
</dbReference>
<comment type="caution">
    <text evidence="1">The sequence shown here is derived from an EMBL/GenBank/DDBJ whole genome shotgun (WGS) entry which is preliminary data.</text>
</comment>
<protein>
    <submittedName>
        <fullName evidence="1">Uncharacterized protein</fullName>
    </submittedName>
</protein>
<name>A0A841RC10_9SPIO</name>
<proteinExistence type="predicted"/>
<sequence>MVSGVNLNALQVFCSDLKIDNHTGLDSDDRDFSKELKEAVGIYDALNNIQLRKIDSGKVIASLIDAGSLAMRESYDYLLYGTLTLRQDWHEVRLSLYERESDSVIAVIYSKSDAGLSSLLMDEAGRKLVGYLYDRFAIEKRRIKDKSPGYIELSINPGYRGIFFEPWNEIMMGYFHFGMSGFVALSEPRFCFNGHEMYPRFGLSLDYGLAGNQSTVENFFSHSFMISIPLDLSLDLNAHHSLRLGVAPGYQIDYLVQSRKYGDEYTSTSGAFVLSAFFTYGYNPVAGNLSIGLINALDFAFYDDLLISYKPSISISYKVVHFKEKNDEK</sequence>
<dbReference type="AlphaFoldDB" id="A0A841RC10"/>
<dbReference type="EMBL" id="JACHGJ010000004">
    <property type="protein sequence ID" value="MBB6480911.1"/>
    <property type="molecule type" value="Genomic_DNA"/>
</dbReference>